<name>A0AAJ0HNB9_9PEZI</name>
<keyword evidence="3" id="KW-1185">Reference proteome</keyword>
<dbReference type="AlphaFoldDB" id="A0AAJ0HNB9"/>
<proteinExistence type="predicted"/>
<organism evidence="2 3">
    <name type="scientific">Lasiosphaeria hispida</name>
    <dbReference type="NCBI Taxonomy" id="260671"/>
    <lineage>
        <taxon>Eukaryota</taxon>
        <taxon>Fungi</taxon>
        <taxon>Dikarya</taxon>
        <taxon>Ascomycota</taxon>
        <taxon>Pezizomycotina</taxon>
        <taxon>Sordariomycetes</taxon>
        <taxon>Sordariomycetidae</taxon>
        <taxon>Sordariales</taxon>
        <taxon>Lasiosphaeriaceae</taxon>
        <taxon>Lasiosphaeria</taxon>
    </lineage>
</organism>
<dbReference type="Proteomes" id="UP001275084">
    <property type="component" value="Unassembled WGS sequence"/>
</dbReference>
<reference evidence="2" key="1">
    <citation type="journal article" date="2023" name="Mol. Phylogenet. Evol.">
        <title>Genome-scale phylogeny and comparative genomics of the fungal order Sordariales.</title>
        <authorList>
            <person name="Hensen N."/>
            <person name="Bonometti L."/>
            <person name="Westerberg I."/>
            <person name="Brannstrom I.O."/>
            <person name="Guillou S."/>
            <person name="Cros-Aarteil S."/>
            <person name="Calhoun S."/>
            <person name="Haridas S."/>
            <person name="Kuo A."/>
            <person name="Mondo S."/>
            <person name="Pangilinan J."/>
            <person name="Riley R."/>
            <person name="LaButti K."/>
            <person name="Andreopoulos B."/>
            <person name="Lipzen A."/>
            <person name="Chen C."/>
            <person name="Yan M."/>
            <person name="Daum C."/>
            <person name="Ng V."/>
            <person name="Clum A."/>
            <person name="Steindorff A."/>
            <person name="Ohm R.A."/>
            <person name="Martin F."/>
            <person name="Silar P."/>
            <person name="Natvig D.O."/>
            <person name="Lalanne C."/>
            <person name="Gautier V."/>
            <person name="Ament-Velasquez S.L."/>
            <person name="Kruys A."/>
            <person name="Hutchinson M.I."/>
            <person name="Powell A.J."/>
            <person name="Barry K."/>
            <person name="Miller A.N."/>
            <person name="Grigoriev I.V."/>
            <person name="Debuchy R."/>
            <person name="Gladieux P."/>
            <person name="Hiltunen Thoren M."/>
            <person name="Johannesson H."/>
        </authorList>
    </citation>
    <scope>NUCLEOTIDE SEQUENCE</scope>
    <source>
        <strain evidence="2">CBS 955.72</strain>
    </source>
</reference>
<reference evidence="2" key="2">
    <citation type="submission" date="2023-06" db="EMBL/GenBank/DDBJ databases">
        <authorList>
            <consortium name="Lawrence Berkeley National Laboratory"/>
            <person name="Haridas S."/>
            <person name="Hensen N."/>
            <person name="Bonometti L."/>
            <person name="Westerberg I."/>
            <person name="Brannstrom I.O."/>
            <person name="Guillou S."/>
            <person name="Cros-Aarteil S."/>
            <person name="Calhoun S."/>
            <person name="Kuo A."/>
            <person name="Mondo S."/>
            <person name="Pangilinan J."/>
            <person name="Riley R."/>
            <person name="Labutti K."/>
            <person name="Andreopoulos B."/>
            <person name="Lipzen A."/>
            <person name="Chen C."/>
            <person name="Yanf M."/>
            <person name="Daum C."/>
            <person name="Ng V."/>
            <person name="Clum A."/>
            <person name="Steindorff A."/>
            <person name="Ohm R."/>
            <person name="Martin F."/>
            <person name="Silar P."/>
            <person name="Natvig D."/>
            <person name="Lalanne C."/>
            <person name="Gautier V."/>
            <person name="Ament-Velasquez S.L."/>
            <person name="Kruys A."/>
            <person name="Hutchinson M.I."/>
            <person name="Powell A.J."/>
            <person name="Barry K."/>
            <person name="Miller A.N."/>
            <person name="Grigoriev I.V."/>
            <person name="Debuchy R."/>
            <person name="Gladieux P."/>
            <person name="Thoren M.H."/>
            <person name="Johannesson H."/>
        </authorList>
    </citation>
    <scope>NUCLEOTIDE SEQUENCE</scope>
    <source>
        <strain evidence="2">CBS 955.72</strain>
    </source>
</reference>
<evidence type="ECO:0000313" key="3">
    <source>
        <dbReference type="Proteomes" id="UP001275084"/>
    </source>
</evidence>
<feature type="coiled-coil region" evidence="1">
    <location>
        <begin position="24"/>
        <end position="58"/>
    </location>
</feature>
<evidence type="ECO:0000313" key="2">
    <source>
        <dbReference type="EMBL" id="KAK3357924.1"/>
    </source>
</evidence>
<gene>
    <name evidence="2" type="ORF">B0T25DRAFT_540566</name>
</gene>
<protein>
    <submittedName>
        <fullName evidence="2">Uncharacterized protein</fullName>
    </submittedName>
</protein>
<sequence length="89" mass="10599">MLAIARDGREDDAFTFRREHEHLIASMEAIYGTLEQRRDEWQKEMSIYEEAKARIERGSLRRSDQWWLDNAAIVGRVGCRLRHKLAPRE</sequence>
<evidence type="ECO:0000256" key="1">
    <source>
        <dbReference type="SAM" id="Coils"/>
    </source>
</evidence>
<comment type="caution">
    <text evidence="2">The sequence shown here is derived from an EMBL/GenBank/DDBJ whole genome shotgun (WGS) entry which is preliminary data.</text>
</comment>
<accession>A0AAJ0HNB9</accession>
<dbReference type="EMBL" id="JAUIQD010000003">
    <property type="protein sequence ID" value="KAK3357924.1"/>
    <property type="molecule type" value="Genomic_DNA"/>
</dbReference>
<keyword evidence="1" id="KW-0175">Coiled coil</keyword>